<evidence type="ECO:0008006" key="7">
    <source>
        <dbReference type="Google" id="ProtNLM"/>
    </source>
</evidence>
<evidence type="ECO:0000313" key="5">
    <source>
        <dbReference type="EMBL" id="BBB30135.1"/>
    </source>
</evidence>
<evidence type="ECO:0000256" key="2">
    <source>
        <dbReference type="SAM" id="SignalP"/>
    </source>
</evidence>
<dbReference type="Gene3D" id="1.10.287.470">
    <property type="entry name" value="Helix hairpin bin"/>
    <property type="match status" value="1"/>
</dbReference>
<gene>
    <name evidence="5" type="ORF">NEJAP_2187</name>
</gene>
<feature type="domain" description="CusB-like beta-barrel" evidence="4">
    <location>
        <begin position="196"/>
        <end position="269"/>
    </location>
</feature>
<name>A0A7R6SWT2_9GAMM</name>
<dbReference type="EMBL" id="AP014546">
    <property type="protein sequence ID" value="BBB30135.1"/>
    <property type="molecule type" value="Genomic_DNA"/>
</dbReference>
<evidence type="ECO:0000259" key="3">
    <source>
        <dbReference type="Pfam" id="PF25917"/>
    </source>
</evidence>
<proteinExistence type="inferred from homology"/>
<dbReference type="InterPro" id="IPR058625">
    <property type="entry name" value="MdtA-like_BSH"/>
</dbReference>
<dbReference type="PANTHER" id="PTHR30469:SF15">
    <property type="entry name" value="HLYD FAMILY OF SECRETION PROTEINS"/>
    <property type="match status" value="1"/>
</dbReference>
<dbReference type="InterPro" id="IPR058792">
    <property type="entry name" value="Beta-barrel_RND_2"/>
</dbReference>
<dbReference type="SUPFAM" id="SSF111369">
    <property type="entry name" value="HlyD-like secretion proteins"/>
    <property type="match status" value="1"/>
</dbReference>
<dbReference type="Gene3D" id="2.40.50.100">
    <property type="match status" value="1"/>
</dbReference>
<dbReference type="RefSeq" id="WP_201347344.1">
    <property type="nucleotide sequence ID" value="NZ_AP014546.1"/>
</dbReference>
<evidence type="ECO:0000313" key="6">
    <source>
        <dbReference type="Proteomes" id="UP000595332"/>
    </source>
</evidence>
<dbReference type="Pfam" id="PF25954">
    <property type="entry name" value="Beta-barrel_RND_2"/>
    <property type="match status" value="1"/>
</dbReference>
<reference evidence="5 6" key="1">
    <citation type="journal article" date="2008" name="Int. J. Syst. Evol. Microbiol.">
        <title>Neptunomonas japonica sp. nov., an Osedax japonicus symbiont-like bacterium isolated from sediment adjacent to sperm whale carcasses off Kagoshima, Japan.</title>
        <authorList>
            <person name="Miyazaki M."/>
            <person name="Nogi Y."/>
            <person name="Fujiwara Y."/>
            <person name="Kawato M."/>
            <person name="Kubokawa K."/>
            <person name="Horikoshi K."/>
        </authorList>
    </citation>
    <scope>NUCLEOTIDE SEQUENCE [LARGE SCALE GENOMIC DNA]</scope>
    <source>
        <strain evidence="5 6">JAMM 1380</strain>
    </source>
</reference>
<evidence type="ECO:0000256" key="1">
    <source>
        <dbReference type="ARBA" id="ARBA00009477"/>
    </source>
</evidence>
<comment type="similarity">
    <text evidence="1">Belongs to the membrane fusion protein (MFP) (TC 8.A.1) family.</text>
</comment>
<dbReference type="GO" id="GO:0015562">
    <property type="term" value="F:efflux transmembrane transporter activity"/>
    <property type="evidence" value="ECO:0007669"/>
    <property type="project" value="TreeGrafter"/>
</dbReference>
<protein>
    <recommendedName>
        <fullName evidence="7">RND efflux pump membrane fusion protein barrel-sandwich domain-containing protein</fullName>
    </recommendedName>
</protein>
<dbReference type="Gene3D" id="2.40.30.170">
    <property type="match status" value="1"/>
</dbReference>
<feature type="chain" id="PRO_5032451177" description="RND efflux pump membrane fusion protein barrel-sandwich domain-containing protein" evidence="2">
    <location>
        <begin position="22"/>
        <end position="482"/>
    </location>
</feature>
<organism evidence="5 6">
    <name type="scientific">Neptunomonas japonica JAMM 1380</name>
    <dbReference type="NCBI Taxonomy" id="1441457"/>
    <lineage>
        <taxon>Bacteria</taxon>
        <taxon>Pseudomonadati</taxon>
        <taxon>Pseudomonadota</taxon>
        <taxon>Gammaproteobacteria</taxon>
        <taxon>Oceanospirillales</taxon>
        <taxon>Oceanospirillaceae</taxon>
        <taxon>Neptunomonas</taxon>
    </lineage>
</organism>
<feature type="signal peptide" evidence="2">
    <location>
        <begin position="1"/>
        <end position="21"/>
    </location>
</feature>
<dbReference type="InterPro" id="IPR006143">
    <property type="entry name" value="RND_pump_MFP"/>
</dbReference>
<dbReference type="KEGG" id="njp:NEJAP_2187"/>
<sequence length="482" mass="53501">MKVRFVVPVVLAACFSHLTLAETIFPAVDCVIVPSKTVDISAAVSGVIKTLYAERSGVVRNGELLAELDSRVEQANVELSRVRAAMSAEISAEEVNLKYDRLQSRRVNDLKQKNLTSVQNKDEAARLEKVTYWRLKQAKDTLRTRQFELARAMAHLEEKKVYSPLDGVVAQVYKTEGEYIEDQPVMRLVQLNPLHVEAVLPMEHYGQVQNNMLGGVFSELAPNNELQAKVIIIDPVGDTASGTFGVRLTIDNPENKIPAGMKCVLKLNSSIPDQTVEVQSNTGAVSAAPPAVKTHTIDKEPKYSDVNSQLVSKAELLIPNNQPTQKELVVVNELPVNADVLQAYSFGPFKDESILLNAAEVLTKHGYVFTRRVEDLSVIKGYLVLLAEGYEQSKRQLMMEFGQRGVNGMMILPRRSYNGRLSFGAYNGPEMANNRQKSLTGKGIRSEVITRRQEKASLWLDVDEIAGSRVATMLDQITDVYN</sequence>
<keyword evidence="2" id="KW-0732">Signal</keyword>
<dbReference type="NCBIfam" id="TIGR01730">
    <property type="entry name" value="RND_mfp"/>
    <property type="match status" value="1"/>
</dbReference>
<dbReference type="Pfam" id="PF25917">
    <property type="entry name" value="BSH_RND"/>
    <property type="match status" value="1"/>
</dbReference>
<dbReference type="AlphaFoldDB" id="A0A7R6SWT2"/>
<evidence type="ECO:0000259" key="4">
    <source>
        <dbReference type="Pfam" id="PF25954"/>
    </source>
</evidence>
<dbReference type="GO" id="GO:1990281">
    <property type="term" value="C:efflux pump complex"/>
    <property type="evidence" value="ECO:0007669"/>
    <property type="project" value="TreeGrafter"/>
</dbReference>
<keyword evidence="6" id="KW-1185">Reference proteome</keyword>
<dbReference type="Proteomes" id="UP000595332">
    <property type="component" value="Chromosome"/>
</dbReference>
<feature type="domain" description="Multidrug resistance protein MdtA-like barrel-sandwich hybrid" evidence="3">
    <location>
        <begin position="37"/>
        <end position="181"/>
    </location>
</feature>
<dbReference type="PANTHER" id="PTHR30469">
    <property type="entry name" value="MULTIDRUG RESISTANCE PROTEIN MDTA"/>
    <property type="match status" value="1"/>
</dbReference>
<accession>A0A7R6SWT2</accession>